<protein>
    <submittedName>
        <fullName evidence="2">Uncharacterized protein</fullName>
    </submittedName>
</protein>
<dbReference type="EMBL" id="JXJN01023096">
    <property type="status" value="NOT_ANNOTATED_CDS"/>
    <property type="molecule type" value="Genomic_DNA"/>
</dbReference>
<proteinExistence type="predicted"/>
<reference evidence="3" key="1">
    <citation type="submission" date="2015-01" db="EMBL/GenBank/DDBJ databases">
        <authorList>
            <person name="Aksoy S."/>
            <person name="Warren W."/>
            <person name="Wilson R.K."/>
        </authorList>
    </citation>
    <scope>NUCLEOTIDE SEQUENCE [LARGE SCALE GENOMIC DNA]</scope>
    <source>
        <strain evidence="3">IAEA</strain>
    </source>
</reference>
<evidence type="ECO:0000313" key="2">
    <source>
        <dbReference type="EnsemblMetazoa" id="GPPI045008-PA"/>
    </source>
</evidence>
<dbReference type="AlphaFoldDB" id="A0A1B0BZD8"/>
<name>A0A1B0BZD8_9MUSC</name>
<reference evidence="2" key="2">
    <citation type="submission" date="2020-05" db="UniProtKB">
        <authorList>
            <consortium name="EnsemblMetazoa"/>
        </authorList>
    </citation>
    <scope>IDENTIFICATION</scope>
    <source>
        <strain evidence="2">IAEA</strain>
    </source>
</reference>
<organism evidence="2 3">
    <name type="scientific">Glossina palpalis gambiensis</name>
    <dbReference type="NCBI Taxonomy" id="67801"/>
    <lineage>
        <taxon>Eukaryota</taxon>
        <taxon>Metazoa</taxon>
        <taxon>Ecdysozoa</taxon>
        <taxon>Arthropoda</taxon>
        <taxon>Hexapoda</taxon>
        <taxon>Insecta</taxon>
        <taxon>Pterygota</taxon>
        <taxon>Neoptera</taxon>
        <taxon>Endopterygota</taxon>
        <taxon>Diptera</taxon>
        <taxon>Brachycera</taxon>
        <taxon>Muscomorpha</taxon>
        <taxon>Hippoboscoidea</taxon>
        <taxon>Glossinidae</taxon>
        <taxon>Glossina</taxon>
    </lineage>
</organism>
<evidence type="ECO:0000256" key="1">
    <source>
        <dbReference type="SAM" id="MobiDB-lite"/>
    </source>
</evidence>
<keyword evidence="3" id="KW-1185">Reference proteome</keyword>
<accession>A0A1B0BZD8</accession>
<feature type="region of interest" description="Disordered" evidence="1">
    <location>
        <begin position="1"/>
        <end position="41"/>
    </location>
</feature>
<dbReference type="EnsemblMetazoa" id="GPPI045008-RA">
    <property type="protein sequence ID" value="GPPI045008-PA"/>
    <property type="gene ID" value="GPPI045008"/>
</dbReference>
<dbReference type="VEuPathDB" id="VectorBase:GPPI045008"/>
<evidence type="ECO:0000313" key="3">
    <source>
        <dbReference type="Proteomes" id="UP000092460"/>
    </source>
</evidence>
<dbReference type="Proteomes" id="UP000092460">
    <property type="component" value="Unassembled WGS sequence"/>
</dbReference>
<sequence length="162" mass="18194">MNGRDPIKPQIQDTPNPECPDSSPKRNSSLPRYPPKKKSGKIAKKPKITFFLDLLDEGKRLSMVGKVEPRSADYLDDRSRGGRFRENSMHSANRGGELNGLSGVVDCFRCGGEGCQYSFIIRPLYRHRCLHRSSLRDDLGPVVLIDELCPTPPHFLGRTDDV</sequence>